<feature type="compositionally biased region" description="Polar residues" evidence="2">
    <location>
        <begin position="204"/>
        <end position="222"/>
    </location>
</feature>
<comment type="caution">
    <text evidence="3">The sequence shown here is derived from an EMBL/GenBank/DDBJ whole genome shotgun (WGS) entry which is preliminary data.</text>
</comment>
<evidence type="ECO:0000313" key="4">
    <source>
        <dbReference type="Proteomes" id="UP000320762"/>
    </source>
</evidence>
<dbReference type="GO" id="GO:0005773">
    <property type="term" value="C:vacuole"/>
    <property type="evidence" value="ECO:0007669"/>
    <property type="project" value="GOC"/>
</dbReference>
<dbReference type="GO" id="GO:0034657">
    <property type="term" value="C:GID complex"/>
    <property type="evidence" value="ECO:0007669"/>
    <property type="project" value="TreeGrafter"/>
</dbReference>
<protein>
    <submittedName>
        <fullName evidence="3">Vacuolar import and degradation protein-domain-containing protein</fullName>
    </submittedName>
</protein>
<evidence type="ECO:0000256" key="2">
    <source>
        <dbReference type="SAM" id="MobiDB-lite"/>
    </source>
</evidence>
<dbReference type="GO" id="GO:0045721">
    <property type="term" value="P:negative regulation of gluconeogenesis"/>
    <property type="evidence" value="ECO:0007669"/>
    <property type="project" value="TreeGrafter"/>
</dbReference>
<comment type="similarity">
    <text evidence="1">Belongs to the GID4/VID24 family.</text>
</comment>
<dbReference type="AlphaFoldDB" id="A0A550CCV2"/>
<dbReference type="InterPro" id="IPR018618">
    <property type="entry name" value="GID4/10-like"/>
</dbReference>
<dbReference type="Proteomes" id="UP000320762">
    <property type="component" value="Unassembled WGS sequence"/>
</dbReference>
<proteinExistence type="inferred from homology"/>
<evidence type="ECO:0000313" key="3">
    <source>
        <dbReference type="EMBL" id="TRM62609.1"/>
    </source>
</evidence>
<sequence>DPLVDITYLRVRPQSHHCLYPGATFSGTQKSGRNSYDVNVTIMDVDFDASFLCGYLSIRGLTDDWPELTTYFDAEIIGSRHGFLTRKWNASEQDDMMHWQRFPAFKGVKHELQKPSYTLPDRDRGAIFMRWKERFLVPDHRVQDINGASFAGFYYVCVDFNSSAHRPAAPMPDMPEDPMMPSSPRRRRESMGLGPRRRSSSRRATQAPSTTPPGTATMNGFYYHQNSEPYQQLSLSHVPQQGTSSFEFC</sequence>
<dbReference type="GO" id="GO:0043161">
    <property type="term" value="P:proteasome-mediated ubiquitin-dependent protein catabolic process"/>
    <property type="evidence" value="ECO:0007669"/>
    <property type="project" value="TreeGrafter"/>
</dbReference>
<dbReference type="GO" id="GO:0006623">
    <property type="term" value="P:protein targeting to vacuole"/>
    <property type="evidence" value="ECO:0007669"/>
    <property type="project" value="TreeGrafter"/>
</dbReference>
<dbReference type="Pfam" id="PF09783">
    <property type="entry name" value="Vac_ImportDeg"/>
    <property type="match status" value="1"/>
</dbReference>
<keyword evidence="4" id="KW-1185">Reference proteome</keyword>
<dbReference type="GO" id="GO:0007039">
    <property type="term" value="P:protein catabolic process in the vacuole"/>
    <property type="evidence" value="ECO:0007669"/>
    <property type="project" value="TreeGrafter"/>
</dbReference>
<gene>
    <name evidence="3" type="ORF">BD626DRAFT_403704</name>
</gene>
<dbReference type="STRING" id="97359.A0A550CCV2"/>
<dbReference type="OrthoDB" id="62at2759"/>
<dbReference type="PANTHER" id="PTHR14534:SF3">
    <property type="entry name" value="GID COMPLEX SUBUNIT 4 HOMOLOG"/>
    <property type="match status" value="1"/>
</dbReference>
<accession>A0A550CCV2</accession>
<dbReference type="EMBL" id="VDMD01000012">
    <property type="protein sequence ID" value="TRM62609.1"/>
    <property type="molecule type" value="Genomic_DNA"/>
</dbReference>
<feature type="non-terminal residue" evidence="3">
    <location>
        <position position="1"/>
    </location>
</feature>
<organism evidence="3 4">
    <name type="scientific">Schizophyllum amplum</name>
    <dbReference type="NCBI Taxonomy" id="97359"/>
    <lineage>
        <taxon>Eukaryota</taxon>
        <taxon>Fungi</taxon>
        <taxon>Dikarya</taxon>
        <taxon>Basidiomycota</taxon>
        <taxon>Agaricomycotina</taxon>
        <taxon>Agaricomycetes</taxon>
        <taxon>Agaricomycetidae</taxon>
        <taxon>Agaricales</taxon>
        <taxon>Schizophyllaceae</taxon>
        <taxon>Schizophyllum</taxon>
    </lineage>
</organism>
<reference evidence="3 4" key="1">
    <citation type="journal article" date="2019" name="New Phytol.">
        <title>Comparative genomics reveals unique wood-decay strategies and fruiting body development in the Schizophyllaceae.</title>
        <authorList>
            <person name="Almasi E."/>
            <person name="Sahu N."/>
            <person name="Krizsan K."/>
            <person name="Balint B."/>
            <person name="Kovacs G.M."/>
            <person name="Kiss B."/>
            <person name="Cseklye J."/>
            <person name="Drula E."/>
            <person name="Henrissat B."/>
            <person name="Nagy I."/>
            <person name="Chovatia M."/>
            <person name="Adam C."/>
            <person name="LaButti K."/>
            <person name="Lipzen A."/>
            <person name="Riley R."/>
            <person name="Grigoriev I.V."/>
            <person name="Nagy L.G."/>
        </authorList>
    </citation>
    <scope>NUCLEOTIDE SEQUENCE [LARGE SCALE GENOMIC DNA]</scope>
    <source>
        <strain evidence="3 4">NL-1724</strain>
    </source>
</reference>
<dbReference type="PANTHER" id="PTHR14534">
    <property type="entry name" value="VACUOLAR IMPORT AND DEGRADATION PROTEIN 24"/>
    <property type="match status" value="1"/>
</dbReference>
<feature type="region of interest" description="Disordered" evidence="2">
    <location>
        <begin position="166"/>
        <end position="222"/>
    </location>
</feature>
<name>A0A550CCV2_9AGAR</name>
<evidence type="ECO:0000256" key="1">
    <source>
        <dbReference type="ARBA" id="ARBA00061469"/>
    </source>
</evidence>